<organism evidence="1">
    <name type="scientific">Arundo donax</name>
    <name type="common">Giant reed</name>
    <name type="synonym">Donax arundinaceus</name>
    <dbReference type="NCBI Taxonomy" id="35708"/>
    <lineage>
        <taxon>Eukaryota</taxon>
        <taxon>Viridiplantae</taxon>
        <taxon>Streptophyta</taxon>
        <taxon>Embryophyta</taxon>
        <taxon>Tracheophyta</taxon>
        <taxon>Spermatophyta</taxon>
        <taxon>Magnoliopsida</taxon>
        <taxon>Liliopsida</taxon>
        <taxon>Poales</taxon>
        <taxon>Poaceae</taxon>
        <taxon>PACMAD clade</taxon>
        <taxon>Arundinoideae</taxon>
        <taxon>Arundineae</taxon>
        <taxon>Arundo</taxon>
    </lineage>
</organism>
<dbReference type="EMBL" id="GBRH01262906">
    <property type="protein sequence ID" value="JAD34989.1"/>
    <property type="molecule type" value="Transcribed_RNA"/>
</dbReference>
<sequence length="17" mass="1887">MILCAQFLVKGSMPVSY</sequence>
<proteinExistence type="predicted"/>
<protein>
    <submittedName>
        <fullName evidence="1">Uncharacterized protein</fullName>
    </submittedName>
</protein>
<dbReference type="AlphaFoldDB" id="A0A0A8Z6G9"/>
<evidence type="ECO:0000313" key="1">
    <source>
        <dbReference type="EMBL" id="JAD34989.1"/>
    </source>
</evidence>
<name>A0A0A8Z6G9_ARUDO</name>
<accession>A0A0A8Z6G9</accession>
<reference evidence="1" key="1">
    <citation type="submission" date="2014-09" db="EMBL/GenBank/DDBJ databases">
        <authorList>
            <person name="Magalhaes I.L.F."/>
            <person name="Oliveira U."/>
            <person name="Santos F.R."/>
            <person name="Vidigal T.H.D.A."/>
            <person name="Brescovit A.D."/>
            <person name="Santos A.J."/>
        </authorList>
    </citation>
    <scope>NUCLEOTIDE SEQUENCE</scope>
    <source>
        <tissue evidence="1">Shoot tissue taken approximately 20 cm above the soil surface</tissue>
    </source>
</reference>
<reference evidence="1" key="2">
    <citation type="journal article" date="2015" name="Data Brief">
        <title>Shoot transcriptome of the giant reed, Arundo donax.</title>
        <authorList>
            <person name="Barrero R.A."/>
            <person name="Guerrero F.D."/>
            <person name="Moolhuijzen P."/>
            <person name="Goolsby J.A."/>
            <person name="Tidwell J."/>
            <person name="Bellgard S.E."/>
            <person name="Bellgard M.I."/>
        </authorList>
    </citation>
    <scope>NUCLEOTIDE SEQUENCE</scope>
    <source>
        <tissue evidence="1">Shoot tissue taken approximately 20 cm above the soil surface</tissue>
    </source>
</reference>